<feature type="coiled-coil region" evidence="1">
    <location>
        <begin position="9"/>
        <end position="50"/>
    </location>
</feature>
<proteinExistence type="predicted"/>
<sequence>WLMVEARSQRAYDDAKAAASEELERLAREAETAKAELAGEQRKLKLTRELAALGRWMAANRHLLADMGAQIESVRGAYTAFSERLVRTTRAMPIAGVHFSDHQSLVRDLEGFADAVAQSFPRNSPAVQSMFAMASRLSRYYSGRRQEQELLCECRRLRESLAHTTALAISREVGPGGETWSGPLLHQHAEVSWRKLQ</sequence>
<dbReference type="Proteomes" id="UP001143981">
    <property type="component" value="Unassembled WGS sequence"/>
</dbReference>
<dbReference type="AlphaFoldDB" id="A0A9W8CXK3"/>
<accession>A0A9W8CXK3</accession>
<evidence type="ECO:0000256" key="1">
    <source>
        <dbReference type="SAM" id="Coils"/>
    </source>
</evidence>
<name>A0A9W8CXK3_9FUNG</name>
<dbReference type="OrthoDB" id="5580120at2759"/>
<keyword evidence="1" id="KW-0175">Coiled coil</keyword>
<feature type="non-terminal residue" evidence="2">
    <location>
        <position position="1"/>
    </location>
</feature>
<gene>
    <name evidence="2" type="ORF">LPJ61_002040</name>
</gene>
<reference evidence="2" key="1">
    <citation type="submission" date="2022-07" db="EMBL/GenBank/DDBJ databases">
        <title>Phylogenomic reconstructions and comparative analyses of Kickxellomycotina fungi.</title>
        <authorList>
            <person name="Reynolds N.K."/>
            <person name="Stajich J.E."/>
            <person name="Barry K."/>
            <person name="Grigoriev I.V."/>
            <person name="Crous P."/>
            <person name="Smith M.E."/>
        </authorList>
    </citation>
    <scope>NUCLEOTIDE SEQUENCE</scope>
    <source>
        <strain evidence="2">BCRC 34381</strain>
    </source>
</reference>
<dbReference type="EMBL" id="JANBOI010000224">
    <property type="protein sequence ID" value="KAJ1732453.1"/>
    <property type="molecule type" value="Genomic_DNA"/>
</dbReference>
<evidence type="ECO:0000313" key="2">
    <source>
        <dbReference type="EMBL" id="KAJ1732453.1"/>
    </source>
</evidence>
<organism evidence="2 3">
    <name type="scientific">Coemansia biformis</name>
    <dbReference type="NCBI Taxonomy" id="1286918"/>
    <lineage>
        <taxon>Eukaryota</taxon>
        <taxon>Fungi</taxon>
        <taxon>Fungi incertae sedis</taxon>
        <taxon>Zoopagomycota</taxon>
        <taxon>Kickxellomycotina</taxon>
        <taxon>Kickxellomycetes</taxon>
        <taxon>Kickxellales</taxon>
        <taxon>Kickxellaceae</taxon>
        <taxon>Coemansia</taxon>
    </lineage>
</organism>
<comment type="caution">
    <text evidence="2">The sequence shown here is derived from an EMBL/GenBank/DDBJ whole genome shotgun (WGS) entry which is preliminary data.</text>
</comment>
<keyword evidence="3" id="KW-1185">Reference proteome</keyword>
<evidence type="ECO:0000313" key="3">
    <source>
        <dbReference type="Proteomes" id="UP001143981"/>
    </source>
</evidence>
<protein>
    <submittedName>
        <fullName evidence="2">Uncharacterized protein</fullName>
    </submittedName>
</protein>